<dbReference type="InterPro" id="IPR013785">
    <property type="entry name" value="Aldolase_TIM"/>
</dbReference>
<accession>A0A0F6MPB4</accession>
<keyword evidence="4" id="KW-0521">NADP</keyword>
<gene>
    <name evidence="7" type="ORF">HMPREF9723_01503</name>
</gene>
<keyword evidence="5" id="KW-0560">Oxidoreductase</keyword>
<protein>
    <recommendedName>
        <fullName evidence="6">NADH:flavin oxidoreductase/NADH oxidase N-terminal domain-containing protein</fullName>
    </recommendedName>
</protein>
<dbReference type="GO" id="GO:0050661">
    <property type="term" value="F:NADP binding"/>
    <property type="evidence" value="ECO:0007669"/>
    <property type="project" value="InterPro"/>
</dbReference>
<name>A0A0F6MPB4_TREDN</name>
<proteinExistence type="predicted"/>
<organism evidence="7">
    <name type="scientific">Treponema denticola OTK</name>
    <dbReference type="NCBI Taxonomy" id="999434"/>
    <lineage>
        <taxon>Bacteria</taxon>
        <taxon>Pseudomonadati</taxon>
        <taxon>Spirochaetota</taxon>
        <taxon>Spirochaetia</taxon>
        <taxon>Spirochaetales</taxon>
        <taxon>Treponemataceae</taxon>
        <taxon>Treponema</taxon>
    </lineage>
</organism>
<dbReference type="Gene3D" id="3.20.20.70">
    <property type="entry name" value="Aldolase class I"/>
    <property type="match status" value="1"/>
</dbReference>
<dbReference type="Pfam" id="PF00724">
    <property type="entry name" value="Oxidored_FMN"/>
    <property type="match status" value="1"/>
</dbReference>
<dbReference type="PANTHER" id="PTHR43303">
    <property type="entry name" value="NADPH DEHYDROGENASE C23G7.10C-RELATED"/>
    <property type="match status" value="1"/>
</dbReference>
<evidence type="ECO:0000256" key="2">
    <source>
        <dbReference type="ARBA" id="ARBA00022630"/>
    </source>
</evidence>
<dbReference type="GO" id="GO:0010181">
    <property type="term" value="F:FMN binding"/>
    <property type="evidence" value="ECO:0007669"/>
    <property type="project" value="InterPro"/>
</dbReference>
<sequence>MLEIFEPIRVKNIEFINRVVMAPMVRFGFEYNNGIFGAKLMEEYLTSADKNIGLLISQALSVIPGKNIRGGVYSEEQIEYLAKIAEACHASGSRFFAQLAYPGFAFYDDCTRKIDSLTTEEIILIRKSFIDASKICKKAGLDGIELHGAHSYFLNMMSSPLANHRNDSYGGDIPHRLKLAEEIIAGIKEFTGEDFIISYRMGWLDNLDLDIKTAQGLEKIGLDMLHISKGIPLKRLITIPENFNFNEVVYAASVIKKNVGIPVIAVNEIKTISRGNELITTGAADFAAYGRPFLADPAFAKKSINNEFYKPCADCSKCKWYNNAEECPARLDKSF</sequence>
<dbReference type="InterPro" id="IPR044152">
    <property type="entry name" value="YqjM-like"/>
</dbReference>
<evidence type="ECO:0000256" key="5">
    <source>
        <dbReference type="ARBA" id="ARBA00023002"/>
    </source>
</evidence>
<reference evidence="7" key="1">
    <citation type="submission" date="2012-01" db="EMBL/GenBank/DDBJ databases">
        <title>The Genome Sequence of Treponema denticola OTK.</title>
        <authorList>
            <consortium name="The Broad Institute Genome Sequencing Platform"/>
            <person name="Earl A."/>
            <person name="Ward D."/>
            <person name="Feldgarden M."/>
            <person name="Gevers D."/>
            <person name="Blanton J.M."/>
            <person name="Fenno C.J."/>
            <person name="Baranova O.V."/>
            <person name="Mathney J."/>
            <person name="Dewhirst F.E."/>
            <person name="Izard J."/>
            <person name="Young S.K."/>
            <person name="Zeng Q."/>
            <person name="Gargeya S."/>
            <person name="Fitzgerald M."/>
            <person name="Haas B."/>
            <person name="Abouelleil A."/>
            <person name="Alvarado L."/>
            <person name="Arachchi H.M."/>
            <person name="Berlin A."/>
            <person name="Chapman S.B."/>
            <person name="Gearin G."/>
            <person name="Goldberg J."/>
            <person name="Griggs A."/>
            <person name="Gujja S."/>
            <person name="Hansen M."/>
            <person name="Heiman D."/>
            <person name="Howarth C."/>
            <person name="Larimer J."/>
            <person name="Lui A."/>
            <person name="MacDonald P.J.P."/>
            <person name="McCowen C."/>
            <person name="Montmayeur A."/>
            <person name="Murphy C."/>
            <person name="Neiman D."/>
            <person name="Pearson M."/>
            <person name="Priest M."/>
            <person name="Roberts A."/>
            <person name="Saif S."/>
            <person name="Shea T."/>
            <person name="Sisk P."/>
            <person name="Stolte C."/>
            <person name="Sykes S."/>
            <person name="Wortman J."/>
            <person name="Nusbaum C."/>
            <person name="Birren B."/>
        </authorList>
    </citation>
    <scope>NUCLEOTIDE SEQUENCE [LARGE SCALE GENOMIC DNA]</scope>
    <source>
        <strain evidence="7">OTK</strain>
    </source>
</reference>
<dbReference type="PANTHER" id="PTHR43303:SF4">
    <property type="entry name" value="NADPH DEHYDROGENASE C23G7.10C-RELATED"/>
    <property type="match status" value="1"/>
</dbReference>
<evidence type="ECO:0000259" key="6">
    <source>
        <dbReference type="Pfam" id="PF00724"/>
    </source>
</evidence>
<dbReference type="RefSeq" id="WP_002692328.1">
    <property type="nucleotide sequence ID" value="NZ_CM001797.1"/>
</dbReference>
<feature type="domain" description="NADH:flavin oxidoreductase/NADH oxidase N-terminal" evidence="6">
    <location>
        <begin position="3"/>
        <end position="302"/>
    </location>
</feature>
<dbReference type="InterPro" id="IPR001155">
    <property type="entry name" value="OxRdtase_FMN_N"/>
</dbReference>
<dbReference type="PATRIC" id="fig|999434.4.peg.1558"/>
<evidence type="ECO:0000256" key="3">
    <source>
        <dbReference type="ARBA" id="ARBA00022643"/>
    </source>
</evidence>
<dbReference type="HOGENOM" id="CLU_012153_2_3_12"/>
<evidence type="ECO:0000256" key="4">
    <source>
        <dbReference type="ARBA" id="ARBA00022857"/>
    </source>
</evidence>
<dbReference type="EMBL" id="AGDY01000008">
    <property type="protein sequence ID" value="EMB20872.1"/>
    <property type="molecule type" value="Genomic_DNA"/>
</dbReference>
<dbReference type="Proteomes" id="UP000011701">
    <property type="component" value="Chromosome"/>
</dbReference>
<dbReference type="CDD" id="cd02803">
    <property type="entry name" value="OYE_like_FMN_family"/>
    <property type="match status" value="1"/>
</dbReference>
<dbReference type="GO" id="GO:0003959">
    <property type="term" value="F:NADPH dehydrogenase activity"/>
    <property type="evidence" value="ECO:0007669"/>
    <property type="project" value="InterPro"/>
</dbReference>
<dbReference type="AlphaFoldDB" id="A0A0F6MPB4"/>
<keyword evidence="3" id="KW-0288">FMN</keyword>
<keyword evidence="2" id="KW-0285">Flavoprotein</keyword>
<evidence type="ECO:0000313" key="7">
    <source>
        <dbReference type="EMBL" id="EMB20872.1"/>
    </source>
</evidence>
<comment type="caution">
    <text evidence="7">The sequence shown here is derived from an EMBL/GenBank/DDBJ whole genome shotgun (WGS) entry which is preliminary data.</text>
</comment>
<dbReference type="SUPFAM" id="SSF51395">
    <property type="entry name" value="FMN-linked oxidoreductases"/>
    <property type="match status" value="1"/>
</dbReference>
<comment type="cofactor">
    <cofactor evidence="1">
        <name>FMN</name>
        <dbReference type="ChEBI" id="CHEBI:58210"/>
    </cofactor>
</comment>
<evidence type="ECO:0000256" key="1">
    <source>
        <dbReference type="ARBA" id="ARBA00001917"/>
    </source>
</evidence>